<feature type="transmembrane region" description="Helical" evidence="10">
    <location>
        <begin position="81"/>
        <end position="100"/>
    </location>
</feature>
<feature type="transmembrane region" description="Helical" evidence="10">
    <location>
        <begin position="476"/>
        <end position="496"/>
    </location>
</feature>
<feature type="transmembrane region" description="Helical" evidence="10">
    <location>
        <begin position="655"/>
        <end position="673"/>
    </location>
</feature>
<sequence length="791" mass="89402">MAREPTRKYSSSEVSVEKSEYTESKKVELDTTIRQVDTGLTSDQESEVVYRKPAETAEDLVTEVIAAEDDPSLSPWTFRTWFLGCGLATFGSATTAINTFKPQPVHIHLVFLVVLSYVLGMACEKALPKRGRIGRFLNPFPFNSKEQAAIVIMAGSGAATPEAMITLAVQKLWYDINPTPIIGLALIFSAQMLGYGVAGLLRSTLVYPTKMLWPSNLPVATLLETLHRDKKTAAARMKYFYVSFAIIFCWQVFPSYIMPILGGISLFCLTNRTSLFTTNLFGGSMANEGLGVLSLSLDWQMIGGGKNPMWVPLQTLCNEFIGYFISIFLYMGIFYTDTWKARSFPFISPMLFDVKSTAQKYIPYDVKKILDQTMTVDPELIKNFGLPWFSGSYALSKITINIAIAATISHMLIWHYDDIKTAWDFITVENLLSFLKPWTWNWKFWQNTGKKYTREEAEAIDPHFALMQSYKDIPNWWFGTIWIASIATGLVAIYVANTTLPWWGFFLACLLSTVSVVFFSALTAMFGFSLMVQPFMQMIGAYVIPGKPIANMYFSTYSFNSLYQAKHMLSDLKLGQYAHLSPRCTFTMQMVGTTIGCLTSYVMMQKITTEKREILMAIQGTNVWSGQMLQSHNTTAIAWGGLAKYLFSYGTRYQWVPLGFMIGCAAPVPLWIIHKFFPKFGFNYWNTAIICAAFGALSHGTHSAFLMYYTVGFFTQFYLRKYRPNWFIKYNYILSAGLDGGTSVMNFLLTFSVFGAGGKNVPFPPYWGNNHQKGNYDYCMRDPGMGKKRAH</sequence>
<gene>
    <name evidence="11" type="ORF">FKW77_001284</name>
</gene>
<evidence type="ECO:0000256" key="4">
    <source>
        <dbReference type="ARBA" id="ARBA00022692"/>
    </source>
</evidence>
<dbReference type="InterPro" id="IPR004813">
    <property type="entry name" value="OPT"/>
</dbReference>
<dbReference type="GO" id="GO:0016020">
    <property type="term" value="C:membrane"/>
    <property type="evidence" value="ECO:0007669"/>
    <property type="project" value="UniProtKB-SubCell"/>
</dbReference>
<feature type="transmembrane region" description="Helical" evidence="10">
    <location>
        <begin position="732"/>
        <end position="757"/>
    </location>
</feature>
<feature type="transmembrane region" description="Helical" evidence="10">
    <location>
        <begin position="502"/>
        <end position="528"/>
    </location>
</feature>
<evidence type="ECO:0000256" key="2">
    <source>
        <dbReference type="ARBA" id="ARBA00008807"/>
    </source>
</evidence>
<keyword evidence="7 10" id="KW-1133">Transmembrane helix</keyword>
<accession>A0A517LGI7</accession>
<evidence type="ECO:0000256" key="7">
    <source>
        <dbReference type="ARBA" id="ARBA00022989"/>
    </source>
</evidence>
<keyword evidence="6" id="KW-0653">Protein transport</keyword>
<evidence type="ECO:0000256" key="1">
    <source>
        <dbReference type="ARBA" id="ARBA00004141"/>
    </source>
</evidence>
<evidence type="ECO:0000313" key="11">
    <source>
        <dbReference type="EMBL" id="QDS74754.1"/>
    </source>
</evidence>
<dbReference type="Pfam" id="PF03169">
    <property type="entry name" value="OPT"/>
    <property type="match status" value="1"/>
</dbReference>
<keyword evidence="12" id="KW-1185">Reference proteome</keyword>
<dbReference type="Proteomes" id="UP000316270">
    <property type="component" value="Chromosome 12"/>
</dbReference>
<keyword evidence="5" id="KW-0571">Peptide transport</keyword>
<feature type="transmembrane region" description="Helical" evidence="10">
    <location>
        <begin position="685"/>
        <end position="711"/>
    </location>
</feature>
<protein>
    <recommendedName>
        <fullName evidence="13">OPT superfamily oligopeptide transporter</fullName>
    </recommendedName>
</protein>
<dbReference type="AlphaFoldDB" id="A0A517LGI7"/>
<comment type="similarity">
    <text evidence="2">Belongs to the oligopeptide OPT transporter family.</text>
</comment>
<proteinExistence type="inferred from homology"/>
<dbReference type="GO" id="GO:0015031">
    <property type="term" value="P:protein transport"/>
    <property type="evidence" value="ECO:0007669"/>
    <property type="project" value="UniProtKB-KW"/>
</dbReference>
<feature type="transmembrane region" description="Helical" evidence="10">
    <location>
        <begin position="148"/>
        <end position="169"/>
    </location>
</feature>
<evidence type="ECO:0000256" key="9">
    <source>
        <dbReference type="SAM" id="MobiDB-lite"/>
    </source>
</evidence>
<keyword evidence="8 10" id="KW-0472">Membrane</keyword>
<reference evidence="11 12" key="1">
    <citation type="submission" date="2019-07" db="EMBL/GenBank/DDBJ databases">
        <title>Finished genome of Venturia effusa.</title>
        <authorList>
            <person name="Young C.A."/>
            <person name="Cox M.P."/>
            <person name="Ganley A.R.D."/>
            <person name="David W.J."/>
        </authorList>
    </citation>
    <scope>NUCLEOTIDE SEQUENCE [LARGE SCALE GENOMIC DNA]</scope>
    <source>
        <strain evidence="12">albino</strain>
    </source>
</reference>
<dbReference type="InterPro" id="IPR004648">
    <property type="entry name" value="Oligpept_transpt"/>
</dbReference>
<comment type="subcellular location">
    <subcellularLocation>
        <location evidence="1">Membrane</location>
        <topology evidence="1">Multi-pass membrane protein</topology>
    </subcellularLocation>
</comment>
<evidence type="ECO:0000313" key="12">
    <source>
        <dbReference type="Proteomes" id="UP000316270"/>
    </source>
</evidence>
<keyword evidence="4 10" id="KW-0812">Transmembrane</keyword>
<name>A0A517LGI7_9PEZI</name>
<feature type="transmembrane region" description="Helical" evidence="10">
    <location>
        <begin position="239"/>
        <end position="257"/>
    </location>
</feature>
<dbReference type="PANTHER" id="PTHR22601">
    <property type="entry name" value="ISP4 LIKE PROTEIN"/>
    <property type="match status" value="1"/>
</dbReference>
<dbReference type="OrthoDB" id="9986677at2759"/>
<feature type="region of interest" description="Disordered" evidence="9">
    <location>
        <begin position="1"/>
        <end position="22"/>
    </location>
</feature>
<feature type="transmembrane region" description="Helical" evidence="10">
    <location>
        <begin position="106"/>
        <end position="127"/>
    </location>
</feature>
<evidence type="ECO:0000256" key="8">
    <source>
        <dbReference type="ARBA" id="ARBA00023136"/>
    </source>
</evidence>
<dbReference type="EMBL" id="CP042196">
    <property type="protein sequence ID" value="QDS74754.1"/>
    <property type="molecule type" value="Genomic_DNA"/>
</dbReference>
<evidence type="ECO:0008006" key="13">
    <source>
        <dbReference type="Google" id="ProtNLM"/>
    </source>
</evidence>
<evidence type="ECO:0000256" key="10">
    <source>
        <dbReference type="SAM" id="Phobius"/>
    </source>
</evidence>
<evidence type="ECO:0000256" key="6">
    <source>
        <dbReference type="ARBA" id="ARBA00022927"/>
    </source>
</evidence>
<dbReference type="GO" id="GO:0035673">
    <property type="term" value="F:oligopeptide transmembrane transporter activity"/>
    <property type="evidence" value="ECO:0007669"/>
    <property type="project" value="InterPro"/>
</dbReference>
<organism evidence="11 12">
    <name type="scientific">Venturia effusa</name>
    <dbReference type="NCBI Taxonomy" id="50376"/>
    <lineage>
        <taxon>Eukaryota</taxon>
        <taxon>Fungi</taxon>
        <taxon>Dikarya</taxon>
        <taxon>Ascomycota</taxon>
        <taxon>Pezizomycotina</taxon>
        <taxon>Dothideomycetes</taxon>
        <taxon>Pleosporomycetidae</taxon>
        <taxon>Venturiales</taxon>
        <taxon>Venturiaceae</taxon>
        <taxon>Venturia</taxon>
    </lineage>
</organism>
<feature type="transmembrane region" description="Helical" evidence="10">
    <location>
        <begin position="181"/>
        <end position="201"/>
    </location>
</feature>
<evidence type="ECO:0000256" key="5">
    <source>
        <dbReference type="ARBA" id="ARBA00022856"/>
    </source>
</evidence>
<dbReference type="NCBIfam" id="TIGR00728">
    <property type="entry name" value="OPT_sfam"/>
    <property type="match status" value="1"/>
</dbReference>
<feature type="transmembrane region" description="Helical" evidence="10">
    <location>
        <begin position="320"/>
        <end position="336"/>
    </location>
</feature>
<keyword evidence="3" id="KW-0813">Transport</keyword>
<evidence type="ECO:0000256" key="3">
    <source>
        <dbReference type="ARBA" id="ARBA00022448"/>
    </source>
</evidence>